<proteinExistence type="predicted"/>
<evidence type="ECO:0000259" key="1">
    <source>
        <dbReference type="Pfam" id="PF13439"/>
    </source>
</evidence>
<dbReference type="GO" id="GO:0016757">
    <property type="term" value="F:glycosyltransferase activity"/>
    <property type="evidence" value="ECO:0007669"/>
    <property type="project" value="TreeGrafter"/>
</dbReference>
<evidence type="ECO:0000313" key="3">
    <source>
        <dbReference type="Proteomes" id="UP000510621"/>
    </source>
</evidence>
<evidence type="ECO:0000313" key="2">
    <source>
        <dbReference type="EMBL" id="QLQ32428.1"/>
    </source>
</evidence>
<dbReference type="PANTHER" id="PTHR45947:SF14">
    <property type="entry name" value="SLL1723 PROTEIN"/>
    <property type="match status" value="1"/>
</dbReference>
<dbReference type="Proteomes" id="UP000510621">
    <property type="component" value="Chromosome"/>
</dbReference>
<organism evidence="2 3">
    <name type="scientific">Candidatus Thiothrix singaporensis</name>
    <dbReference type="NCBI Taxonomy" id="2799669"/>
    <lineage>
        <taxon>Bacteria</taxon>
        <taxon>Pseudomonadati</taxon>
        <taxon>Pseudomonadota</taxon>
        <taxon>Gammaproteobacteria</taxon>
        <taxon>Thiotrichales</taxon>
        <taxon>Thiotrichaceae</taxon>
        <taxon>Thiothrix</taxon>
    </lineage>
</organism>
<feature type="domain" description="Glycosyltransferase subfamily 4-like N-terminal" evidence="1">
    <location>
        <begin position="27"/>
        <end position="174"/>
    </location>
</feature>
<dbReference type="Pfam" id="PF13692">
    <property type="entry name" value="Glyco_trans_1_4"/>
    <property type="match status" value="1"/>
</dbReference>
<dbReference type="EMBL" id="CP059265">
    <property type="protein sequence ID" value="QLQ32428.1"/>
    <property type="molecule type" value="Genomic_DNA"/>
</dbReference>
<dbReference type="Gene3D" id="3.40.50.2000">
    <property type="entry name" value="Glycogen Phosphorylase B"/>
    <property type="match status" value="2"/>
</dbReference>
<name>A0A7L6ATN6_9GAMM</name>
<reference evidence="2" key="1">
    <citation type="submission" date="2020-06" db="EMBL/GenBank/DDBJ databases">
        <title>Analysis procedures for assessing recovery of high quality, complete, closed genomes from Nanopore long read metagenome sequencing.</title>
        <authorList>
            <person name="Bessarab I."/>
            <person name="Arumugam K."/>
            <person name="Haryono M."/>
            <person name="Liu X."/>
            <person name="Roy S."/>
            <person name="Zuniga-Montanez R.E."/>
            <person name="Qiu G."/>
            <person name="Drautz-Moses D.I."/>
            <person name="Law Y.Y."/>
            <person name="Wuertz S."/>
            <person name="Lauro F.M."/>
            <person name="Huson D.H."/>
            <person name="Williams R.B."/>
        </authorList>
    </citation>
    <scope>NUCLEOTIDE SEQUENCE [LARGE SCALE GENOMIC DNA]</scope>
    <source>
        <strain evidence="2">SSD2</strain>
    </source>
</reference>
<gene>
    <name evidence="2" type="ORF">HZT40_13485</name>
</gene>
<sequence>MKVIHVAESFAAGVLHFVAQITRVMPDHEHVVIHGKRPDTPENYASLFPSNVVLLPWQELARNISPWRDAAALLRLMRLLHQQDGDIIHLHSSKAGFLGRVGAMLLGQSKRVIYTPHGVAFLRQDVASRQQTLFAWLEQLANKCGGKVIACSASEAACLRSHGINADYINNGVTCQPESELKTPKNDGKSIRVTLVGRISSQKNPSWYNAIASAFVDQPHIRFLWVGDGELRHQLTAPNIECSGWVSPAQVTAHLQATDIYLSTSAWEGLPLSALQAMCHRLPLVLSKCTGHSDIVHTGQNGFLFQNTDEAVRLIQLLVDNPAARAQLGQASRELLEREFNVQQMADGYRRLYLQAGRNPQSVACEASAFTEFKSPTPKHKAVPSAQCFINPGFRPC</sequence>
<protein>
    <submittedName>
        <fullName evidence="2">Glycosyltransferase</fullName>
    </submittedName>
</protein>
<dbReference type="Pfam" id="PF13439">
    <property type="entry name" value="Glyco_transf_4"/>
    <property type="match status" value="1"/>
</dbReference>
<dbReference type="InterPro" id="IPR050194">
    <property type="entry name" value="Glycosyltransferase_grp1"/>
</dbReference>
<dbReference type="AlphaFoldDB" id="A0A7L6ATN6"/>
<dbReference type="KEGG" id="this:HZT40_13485"/>
<dbReference type="PANTHER" id="PTHR45947">
    <property type="entry name" value="SULFOQUINOVOSYL TRANSFERASE SQD2"/>
    <property type="match status" value="1"/>
</dbReference>
<dbReference type="InterPro" id="IPR028098">
    <property type="entry name" value="Glyco_trans_4-like_N"/>
</dbReference>
<keyword evidence="3" id="KW-1185">Reference proteome</keyword>
<accession>A0A7L6ATN6</accession>
<dbReference type="SUPFAM" id="SSF53756">
    <property type="entry name" value="UDP-Glycosyltransferase/glycogen phosphorylase"/>
    <property type="match status" value="1"/>
</dbReference>